<feature type="compositionally biased region" description="Basic and acidic residues" evidence="1">
    <location>
        <begin position="551"/>
        <end position="560"/>
    </location>
</feature>
<protein>
    <recommendedName>
        <fullName evidence="2">CN hydrolase domain-containing protein</fullName>
    </recommendedName>
</protein>
<dbReference type="Gene3D" id="3.60.110.10">
    <property type="entry name" value="Carbon-nitrogen hydrolase"/>
    <property type="match status" value="1"/>
</dbReference>
<feature type="compositionally biased region" description="Basic and acidic residues" evidence="1">
    <location>
        <begin position="359"/>
        <end position="372"/>
    </location>
</feature>
<evidence type="ECO:0000313" key="4">
    <source>
        <dbReference type="Proteomes" id="UP000028545"/>
    </source>
</evidence>
<feature type="compositionally biased region" description="Basic residues" evidence="1">
    <location>
        <begin position="752"/>
        <end position="765"/>
    </location>
</feature>
<dbReference type="VEuPathDB" id="FungiDB:SAPIO_CDS3943"/>
<name>A0A084G8Y3_PSEDA</name>
<feature type="compositionally biased region" description="Basic and acidic residues" evidence="1">
    <location>
        <begin position="583"/>
        <end position="593"/>
    </location>
</feature>
<sequence length="925" mass="101286">MRIGCLQFAPVKGDVNNNLSRADAVLLKENVDDLESLDLLVLPELAFSGYYYKSLQEIFPHLEPTGSGISSLWARTVALKYGCTVVVGYPEKVDISDKWPASPEYYNSAIIVNQDGETSGGYRKSHLYSIDETWALEGHDGFFCGDIAGVENAVLGISMDIAPYKFQTPWITYEFAFHVLNVQSNLVIVTLAWPTSQDHHLFSRSPQEPDMESLMYWMSRLGPLIHDESEEETIVVFANRCGSEDGILYAGTSAVLGICDGEVNVYGILGRLEKEILIVDTDKEPYGKLVYRPEGAATGDKAFYSKDQQDESKSPRASPQPPPPPPPPAPPRKGIATTEPVESQPHGDKTSAGSPSSKSPEKATQKRAREPPKLSLDTGPSVTEPDLPNIPTPTGPSPTPISRRPRLSIPPAESWTQRYLDQHHFVPTPHPNVYTPPIPGRIFGGEVIIAQPAKSAEEDRRFNWDVQVTPSSTRVEYSPTQTESTNFTELSSVHTGRGGAAGGAAGASHHRTESSRSLGAPARLSTFDESEEMQESLPKARTLEQLATDYAKLHMEEMKKRQMSGTRGFQQGGQRPSSSKGTEQPKQDKRAGKEGQSSTSHSRVPPGQDIGDSQSRSSNESKSSRGKANAGNPRARVEAQGEPERGRGPSSVGATSSPRPRVPRASSTDKFREESRGRSRRTRSDDPGSNAGSGTPSGQKQSKREGSGRGSSKTAAEPIDLSQFRMIEEYPSEDCPVHGTRSRSRSNDQKNRKPPSKAAPRHRSVSARGQRNNMRMPVLKSNVQKAQSGARKPNGQPSDVSHPDDEARPHSALETRHDFEDLLESYAMMDMTMPPRSVSTKHYPPWEGDRKAWVDERLNALSKSVPPVSPPPRRRMVSELSKKEPMTPQAMLIVYDPVEGDNDNVSLAGQTLKCVAKTPAPTKKP</sequence>
<dbReference type="HOGENOM" id="CLU_009854_2_0_1"/>
<dbReference type="RefSeq" id="XP_016643594.1">
    <property type="nucleotide sequence ID" value="XM_016786618.1"/>
</dbReference>
<dbReference type="Pfam" id="PF00795">
    <property type="entry name" value="CN_hydrolase"/>
    <property type="match status" value="1"/>
</dbReference>
<accession>A0A084G8Y3</accession>
<dbReference type="InterPro" id="IPR039703">
    <property type="entry name" value="Nta1"/>
</dbReference>
<comment type="caution">
    <text evidence="3">The sequence shown here is derived from an EMBL/GenBank/DDBJ whole genome shotgun (WGS) entry which is preliminary data.</text>
</comment>
<feature type="compositionally biased region" description="Basic and acidic residues" evidence="1">
    <location>
        <begin position="305"/>
        <end position="314"/>
    </location>
</feature>
<dbReference type="KEGG" id="sapo:SAPIO_CDS3943"/>
<feature type="compositionally biased region" description="Pro residues" evidence="1">
    <location>
        <begin position="318"/>
        <end position="331"/>
    </location>
</feature>
<feature type="domain" description="CN hydrolase" evidence="2">
    <location>
        <begin position="1"/>
        <end position="283"/>
    </location>
</feature>
<feature type="compositionally biased region" description="Polar residues" evidence="1">
    <location>
        <begin position="690"/>
        <end position="700"/>
    </location>
</feature>
<reference evidence="3 4" key="1">
    <citation type="journal article" date="2014" name="Genome Announc.">
        <title>Draft genome sequence of the pathogenic fungus Scedosporium apiospermum.</title>
        <authorList>
            <person name="Vandeputte P."/>
            <person name="Ghamrawi S."/>
            <person name="Rechenmann M."/>
            <person name="Iltis A."/>
            <person name="Giraud S."/>
            <person name="Fleury M."/>
            <person name="Thornton C."/>
            <person name="Delhaes L."/>
            <person name="Meyer W."/>
            <person name="Papon N."/>
            <person name="Bouchara J.P."/>
        </authorList>
    </citation>
    <scope>NUCLEOTIDE SEQUENCE [LARGE SCALE GENOMIC DNA]</scope>
    <source>
        <strain evidence="3 4">IHEM 14462</strain>
    </source>
</reference>
<dbReference type="OrthoDB" id="201515at2759"/>
<organism evidence="3 4">
    <name type="scientific">Pseudallescheria apiosperma</name>
    <name type="common">Scedosporium apiospermum</name>
    <dbReference type="NCBI Taxonomy" id="563466"/>
    <lineage>
        <taxon>Eukaryota</taxon>
        <taxon>Fungi</taxon>
        <taxon>Dikarya</taxon>
        <taxon>Ascomycota</taxon>
        <taxon>Pezizomycotina</taxon>
        <taxon>Sordariomycetes</taxon>
        <taxon>Hypocreomycetidae</taxon>
        <taxon>Microascales</taxon>
        <taxon>Microascaceae</taxon>
        <taxon>Scedosporium</taxon>
    </lineage>
</organism>
<dbReference type="GO" id="GO:0008418">
    <property type="term" value="F:protein-N-terminal asparagine amidohydrolase activity"/>
    <property type="evidence" value="ECO:0007669"/>
    <property type="project" value="InterPro"/>
</dbReference>
<evidence type="ECO:0000256" key="1">
    <source>
        <dbReference type="SAM" id="MobiDB-lite"/>
    </source>
</evidence>
<feature type="compositionally biased region" description="Basic and acidic residues" evidence="1">
    <location>
        <begin position="635"/>
        <end position="647"/>
    </location>
</feature>
<dbReference type="GO" id="GO:0070773">
    <property type="term" value="F:protein-N-terminal glutamine amidohydrolase activity"/>
    <property type="evidence" value="ECO:0007669"/>
    <property type="project" value="InterPro"/>
</dbReference>
<dbReference type="PANTHER" id="PTHR11750:SF26">
    <property type="entry name" value="PROTEIN N-TERMINAL AMIDASE"/>
    <property type="match status" value="1"/>
</dbReference>
<dbReference type="PANTHER" id="PTHR11750">
    <property type="entry name" value="PROTEIN N-TERMINAL AMIDASE"/>
    <property type="match status" value="1"/>
</dbReference>
<feature type="compositionally biased region" description="Basic and acidic residues" evidence="1">
    <location>
        <begin position="801"/>
        <end position="817"/>
    </location>
</feature>
<feature type="region of interest" description="Disordered" evidence="1">
    <location>
        <begin position="305"/>
        <end position="415"/>
    </location>
</feature>
<dbReference type="EMBL" id="JOWA01000090">
    <property type="protein sequence ID" value="KEZ43795.1"/>
    <property type="molecule type" value="Genomic_DNA"/>
</dbReference>
<dbReference type="InterPro" id="IPR003010">
    <property type="entry name" value="C-N_Hydrolase"/>
</dbReference>
<evidence type="ECO:0000259" key="2">
    <source>
        <dbReference type="PROSITE" id="PS50263"/>
    </source>
</evidence>
<proteinExistence type="predicted"/>
<dbReference type="Proteomes" id="UP000028545">
    <property type="component" value="Unassembled WGS sequence"/>
</dbReference>
<dbReference type="GO" id="GO:0030163">
    <property type="term" value="P:protein catabolic process"/>
    <property type="evidence" value="ECO:0007669"/>
    <property type="project" value="TreeGrafter"/>
</dbReference>
<feature type="region of interest" description="Disordered" evidence="1">
    <location>
        <begin position="472"/>
        <end position="817"/>
    </location>
</feature>
<gene>
    <name evidence="3" type="ORF">SAPIO_CDS3943</name>
</gene>
<feature type="compositionally biased region" description="Basic and acidic residues" evidence="1">
    <location>
        <begin position="667"/>
        <end position="686"/>
    </location>
</feature>
<dbReference type="AlphaFoldDB" id="A0A084G8Y3"/>
<dbReference type="InterPro" id="IPR036526">
    <property type="entry name" value="C-N_Hydrolase_sf"/>
</dbReference>
<dbReference type="PROSITE" id="PS50263">
    <property type="entry name" value="CN_HYDROLASE"/>
    <property type="match status" value="1"/>
</dbReference>
<feature type="region of interest" description="Disordered" evidence="1">
    <location>
        <begin position="862"/>
        <end position="884"/>
    </location>
</feature>
<evidence type="ECO:0000313" key="3">
    <source>
        <dbReference type="EMBL" id="KEZ43795.1"/>
    </source>
</evidence>
<feature type="compositionally biased region" description="Gly residues" evidence="1">
    <location>
        <begin position="496"/>
        <end position="505"/>
    </location>
</feature>
<feature type="compositionally biased region" description="Polar residues" evidence="1">
    <location>
        <begin position="472"/>
        <end position="494"/>
    </location>
</feature>
<feature type="compositionally biased region" description="Pro residues" evidence="1">
    <location>
        <begin position="388"/>
        <end position="399"/>
    </location>
</feature>
<keyword evidence="4" id="KW-1185">Reference proteome</keyword>
<dbReference type="SUPFAM" id="SSF56317">
    <property type="entry name" value="Carbon-nitrogen hydrolase"/>
    <property type="match status" value="1"/>
</dbReference>
<dbReference type="GeneID" id="27723015"/>
<feature type="compositionally biased region" description="Polar residues" evidence="1">
    <location>
        <begin position="563"/>
        <end position="582"/>
    </location>
</feature>
<feature type="compositionally biased region" description="Low complexity" evidence="1">
    <location>
        <begin position="656"/>
        <end position="666"/>
    </location>
</feature>